<dbReference type="Proteomes" id="UP000299102">
    <property type="component" value="Unassembled WGS sequence"/>
</dbReference>
<dbReference type="AlphaFoldDB" id="A0A4C1ZHB6"/>
<reference evidence="1 2" key="1">
    <citation type="journal article" date="2019" name="Commun. Biol.">
        <title>The bagworm genome reveals a unique fibroin gene that provides high tensile strength.</title>
        <authorList>
            <person name="Kono N."/>
            <person name="Nakamura H."/>
            <person name="Ohtoshi R."/>
            <person name="Tomita M."/>
            <person name="Numata K."/>
            <person name="Arakawa K."/>
        </authorList>
    </citation>
    <scope>NUCLEOTIDE SEQUENCE [LARGE SCALE GENOMIC DNA]</scope>
</reference>
<dbReference type="EMBL" id="BGZK01001785">
    <property type="protein sequence ID" value="GBP86309.1"/>
    <property type="molecule type" value="Genomic_DNA"/>
</dbReference>
<name>A0A4C1ZHB6_EUMVA</name>
<keyword evidence="2" id="KW-1185">Reference proteome</keyword>
<evidence type="ECO:0000313" key="1">
    <source>
        <dbReference type="EMBL" id="GBP86309.1"/>
    </source>
</evidence>
<comment type="caution">
    <text evidence="1">The sequence shown here is derived from an EMBL/GenBank/DDBJ whole genome shotgun (WGS) entry which is preliminary data.</text>
</comment>
<accession>A0A4C1ZHB6</accession>
<gene>
    <name evidence="1" type="ORF">EVAR_62323_1</name>
</gene>
<sequence>MDKKFPTLVQVSSPQVGVLANPVTHASAPTVEPITHFTSRPNDRFDLRIRTNGSILVSRRQIRGQNVNFLVTDRAKSVALCDRRAISGELLTLLGGRSVPARGWFIVLLAHYTLRPHRPDVLQRREQ</sequence>
<organism evidence="1 2">
    <name type="scientific">Eumeta variegata</name>
    <name type="common">Bagworm moth</name>
    <name type="synonym">Eumeta japonica</name>
    <dbReference type="NCBI Taxonomy" id="151549"/>
    <lineage>
        <taxon>Eukaryota</taxon>
        <taxon>Metazoa</taxon>
        <taxon>Ecdysozoa</taxon>
        <taxon>Arthropoda</taxon>
        <taxon>Hexapoda</taxon>
        <taxon>Insecta</taxon>
        <taxon>Pterygota</taxon>
        <taxon>Neoptera</taxon>
        <taxon>Endopterygota</taxon>
        <taxon>Lepidoptera</taxon>
        <taxon>Glossata</taxon>
        <taxon>Ditrysia</taxon>
        <taxon>Tineoidea</taxon>
        <taxon>Psychidae</taxon>
        <taxon>Oiketicinae</taxon>
        <taxon>Eumeta</taxon>
    </lineage>
</organism>
<evidence type="ECO:0000313" key="2">
    <source>
        <dbReference type="Proteomes" id="UP000299102"/>
    </source>
</evidence>
<proteinExistence type="predicted"/>
<protein>
    <submittedName>
        <fullName evidence="1">Uncharacterized protein</fullName>
    </submittedName>
</protein>